<dbReference type="EMBL" id="JBBPBK010000008">
    <property type="protein sequence ID" value="KAK9279582.1"/>
    <property type="molecule type" value="Genomic_DNA"/>
</dbReference>
<gene>
    <name evidence="3" type="ORF">L1049_013261</name>
</gene>
<keyword evidence="1" id="KW-0472">Membrane</keyword>
<sequence length="161" mass="16770">MGRPLTLCLSLLAVLLSVQLASSVDPPVTVPTVAGSCIRRRLSLSSFVAAAERWISGALSFAVGERQISAGASSVGSRSGFVSAAFAGEIGFAEPVAGAERREEREEVSEGGGLSGKKKAGIAVAVIVVACVVVFGGVVYKKRQDNIRRSQYGYAARREIL</sequence>
<name>A0AAP0RK97_LIQFO</name>
<accession>A0AAP0RK97</accession>
<keyword evidence="2" id="KW-0732">Signal</keyword>
<feature type="signal peptide" evidence="2">
    <location>
        <begin position="1"/>
        <end position="23"/>
    </location>
</feature>
<evidence type="ECO:0000313" key="3">
    <source>
        <dbReference type="EMBL" id="KAK9279582.1"/>
    </source>
</evidence>
<evidence type="ECO:0000313" key="4">
    <source>
        <dbReference type="Proteomes" id="UP001415857"/>
    </source>
</evidence>
<comment type="caution">
    <text evidence="3">The sequence shown here is derived from an EMBL/GenBank/DDBJ whole genome shotgun (WGS) entry which is preliminary data.</text>
</comment>
<feature type="chain" id="PRO_5042907783" evidence="2">
    <location>
        <begin position="24"/>
        <end position="161"/>
    </location>
</feature>
<keyword evidence="4" id="KW-1185">Reference proteome</keyword>
<proteinExistence type="predicted"/>
<evidence type="ECO:0000256" key="1">
    <source>
        <dbReference type="SAM" id="Phobius"/>
    </source>
</evidence>
<protein>
    <submittedName>
        <fullName evidence="3">Uncharacterized protein</fullName>
    </submittedName>
</protein>
<organism evidence="3 4">
    <name type="scientific">Liquidambar formosana</name>
    <name type="common">Formosan gum</name>
    <dbReference type="NCBI Taxonomy" id="63359"/>
    <lineage>
        <taxon>Eukaryota</taxon>
        <taxon>Viridiplantae</taxon>
        <taxon>Streptophyta</taxon>
        <taxon>Embryophyta</taxon>
        <taxon>Tracheophyta</taxon>
        <taxon>Spermatophyta</taxon>
        <taxon>Magnoliopsida</taxon>
        <taxon>eudicotyledons</taxon>
        <taxon>Gunneridae</taxon>
        <taxon>Pentapetalae</taxon>
        <taxon>Saxifragales</taxon>
        <taxon>Altingiaceae</taxon>
        <taxon>Liquidambar</taxon>
    </lineage>
</organism>
<reference evidence="3 4" key="1">
    <citation type="journal article" date="2024" name="Plant J.">
        <title>Genome sequences and population genomics reveal climatic adaptation and genomic divergence between two closely related sweetgum species.</title>
        <authorList>
            <person name="Xu W.Q."/>
            <person name="Ren C.Q."/>
            <person name="Zhang X.Y."/>
            <person name="Comes H.P."/>
            <person name="Liu X.H."/>
            <person name="Li Y.G."/>
            <person name="Kettle C.J."/>
            <person name="Jalonen R."/>
            <person name="Gaisberger H."/>
            <person name="Ma Y.Z."/>
            <person name="Qiu Y.X."/>
        </authorList>
    </citation>
    <scope>NUCLEOTIDE SEQUENCE [LARGE SCALE GENOMIC DNA]</scope>
    <source>
        <strain evidence="3">Hangzhou</strain>
    </source>
</reference>
<keyword evidence="1" id="KW-0812">Transmembrane</keyword>
<keyword evidence="1" id="KW-1133">Transmembrane helix</keyword>
<dbReference type="PANTHER" id="PTHR36721:SF15">
    <property type="entry name" value="EN_SPM-LIKE TRANSPOSON PROTEIN"/>
    <property type="match status" value="1"/>
</dbReference>
<feature type="transmembrane region" description="Helical" evidence="1">
    <location>
        <begin position="120"/>
        <end position="140"/>
    </location>
</feature>
<dbReference type="AlphaFoldDB" id="A0AAP0RK97"/>
<dbReference type="Proteomes" id="UP001415857">
    <property type="component" value="Unassembled WGS sequence"/>
</dbReference>
<dbReference type="PANTHER" id="PTHR36721">
    <property type="entry name" value="PROLINE-RICH FAMILY PROTEIN"/>
    <property type="match status" value="1"/>
</dbReference>
<evidence type="ECO:0000256" key="2">
    <source>
        <dbReference type="SAM" id="SignalP"/>
    </source>
</evidence>